<dbReference type="PANTHER" id="PTHR47947">
    <property type="entry name" value="CYTOCHROME P450 82C3-RELATED"/>
    <property type="match status" value="1"/>
</dbReference>
<dbReference type="InterPro" id="IPR050651">
    <property type="entry name" value="Plant_Cytochrome_P450_Monoox"/>
</dbReference>
<evidence type="ECO:0000256" key="8">
    <source>
        <dbReference type="ARBA" id="ARBA00023004"/>
    </source>
</evidence>
<dbReference type="GO" id="GO:0016705">
    <property type="term" value="F:oxidoreductase activity, acting on paired donors, with incorporation or reduction of molecular oxygen"/>
    <property type="evidence" value="ECO:0007669"/>
    <property type="project" value="InterPro"/>
</dbReference>
<keyword evidence="13" id="KW-1185">Reference proteome</keyword>
<comment type="similarity">
    <text evidence="2 11">Belongs to the cytochrome P450 family.</text>
</comment>
<proteinExistence type="inferred from homology"/>
<organism evidence="12 13">
    <name type="scientific">Aquilegia coerulea</name>
    <name type="common">Rocky mountain columbine</name>
    <dbReference type="NCBI Taxonomy" id="218851"/>
    <lineage>
        <taxon>Eukaryota</taxon>
        <taxon>Viridiplantae</taxon>
        <taxon>Streptophyta</taxon>
        <taxon>Embryophyta</taxon>
        <taxon>Tracheophyta</taxon>
        <taxon>Spermatophyta</taxon>
        <taxon>Magnoliopsida</taxon>
        <taxon>Ranunculales</taxon>
        <taxon>Ranunculaceae</taxon>
        <taxon>Thalictroideae</taxon>
        <taxon>Aquilegia</taxon>
    </lineage>
</organism>
<dbReference type="SUPFAM" id="SSF48264">
    <property type="entry name" value="Cytochrome P450"/>
    <property type="match status" value="1"/>
</dbReference>
<evidence type="ECO:0000256" key="4">
    <source>
        <dbReference type="ARBA" id="ARBA00022692"/>
    </source>
</evidence>
<dbReference type="OrthoDB" id="1055148at2759"/>
<dbReference type="CDD" id="cd20653">
    <property type="entry name" value="CYP81"/>
    <property type="match status" value="1"/>
</dbReference>
<sequence length="494" mass="56656">MHLPISIIFYLQEQMTHGNLPPSPFALPIIGHLYLFKQPLHRTLSKLSNQYGPVMYLRFGSRPVVVISSPSAVEECFTKNDIVFSNRPRVLAGKHLHYNYTALGVTPYGQHWQKLRHIMAKTIFSTNAISMFSDVRGQEVQTLLKQLFHNSKAGPCKVELNSRFWELVVNTTMGMIARKQYYGNNVVDFEEARRFHDLIKETLDLSGAKLNDLLPLLNLIDFQRLEGRMVNLKNKMDTFLQSLINEHRKVKNTSNEGLRKKVIIDDMLSLQKIEPHYYTDEFIKGIIWTLLMSGIDTSISPMEWAMSLLLNNPETLNKARAELDAYVGHNRLLDESDLPKLKYLQCIINETLRLYPSAPLLVPRESSDDCTIGAFDIPRGTMLLVNAWAIHRDPNVWKYPKLFKPERFESGTADTEGYKFIPFGSGRRRCPGSIMSMSIVKLTLGSLIQCFEWERISEEKIDMHEGSGITMHKTKPLETVCKPCQSMIHVLNKL</sequence>
<name>A0A2G5EM57_AQUCA</name>
<evidence type="ECO:0000313" key="13">
    <source>
        <dbReference type="Proteomes" id="UP000230069"/>
    </source>
</evidence>
<dbReference type="PRINTS" id="PR00385">
    <property type="entry name" value="P450"/>
</dbReference>
<keyword evidence="3 10" id="KW-0349">Heme</keyword>
<dbReference type="GO" id="GO:0044550">
    <property type="term" value="P:secondary metabolite biosynthetic process"/>
    <property type="evidence" value="ECO:0007669"/>
    <property type="project" value="UniProtKB-ARBA"/>
</dbReference>
<keyword evidence="9" id="KW-0472">Membrane</keyword>
<dbReference type="GO" id="GO:0005506">
    <property type="term" value="F:iron ion binding"/>
    <property type="evidence" value="ECO:0007669"/>
    <property type="project" value="InterPro"/>
</dbReference>
<evidence type="ECO:0000313" key="12">
    <source>
        <dbReference type="EMBL" id="PIA56657.1"/>
    </source>
</evidence>
<dbReference type="InterPro" id="IPR036396">
    <property type="entry name" value="Cyt_P450_sf"/>
</dbReference>
<evidence type="ECO:0008006" key="14">
    <source>
        <dbReference type="Google" id="ProtNLM"/>
    </source>
</evidence>
<keyword evidence="6" id="KW-1133">Transmembrane helix</keyword>
<dbReference type="PANTHER" id="PTHR47947:SF62">
    <property type="entry name" value="CYTOCHROME P450, FAMILY 81, SUBFAMILY D, POLYPEPTIDE 5"/>
    <property type="match status" value="1"/>
</dbReference>
<accession>A0A2G5EM57</accession>
<dbReference type="AlphaFoldDB" id="A0A2G5EM57"/>
<dbReference type="InterPro" id="IPR001128">
    <property type="entry name" value="Cyt_P450"/>
</dbReference>
<evidence type="ECO:0000256" key="7">
    <source>
        <dbReference type="ARBA" id="ARBA00023002"/>
    </source>
</evidence>
<gene>
    <name evidence="12" type="ORF">AQUCO_00700784v1</name>
</gene>
<evidence type="ECO:0000256" key="5">
    <source>
        <dbReference type="ARBA" id="ARBA00022723"/>
    </source>
</evidence>
<reference evidence="12 13" key="1">
    <citation type="submission" date="2017-09" db="EMBL/GenBank/DDBJ databases">
        <title>WGS assembly of Aquilegia coerulea Goldsmith.</title>
        <authorList>
            <person name="Hodges S."/>
            <person name="Kramer E."/>
            <person name="Nordborg M."/>
            <person name="Tomkins J."/>
            <person name="Borevitz J."/>
            <person name="Derieg N."/>
            <person name="Yan J."/>
            <person name="Mihaltcheva S."/>
            <person name="Hayes R.D."/>
            <person name="Rokhsar D."/>
        </authorList>
    </citation>
    <scope>NUCLEOTIDE SEQUENCE [LARGE SCALE GENOMIC DNA]</scope>
    <source>
        <strain evidence="13">cv. Goldsmith</strain>
    </source>
</reference>
<dbReference type="EMBL" id="KZ305024">
    <property type="protein sequence ID" value="PIA56657.1"/>
    <property type="molecule type" value="Genomic_DNA"/>
</dbReference>
<protein>
    <recommendedName>
        <fullName evidence="14">Cytochrome P450</fullName>
    </recommendedName>
</protein>
<dbReference type="STRING" id="218851.A0A2G5EM57"/>
<dbReference type="Gene3D" id="1.10.630.10">
    <property type="entry name" value="Cytochrome P450"/>
    <property type="match status" value="1"/>
</dbReference>
<dbReference type="PROSITE" id="PS00086">
    <property type="entry name" value="CYTOCHROME_P450"/>
    <property type="match status" value="1"/>
</dbReference>
<feature type="binding site" description="axial binding residue" evidence="10">
    <location>
        <position position="430"/>
    </location>
    <ligand>
        <name>heme</name>
        <dbReference type="ChEBI" id="CHEBI:30413"/>
    </ligand>
    <ligandPart>
        <name>Fe</name>
        <dbReference type="ChEBI" id="CHEBI:18248"/>
    </ligandPart>
</feature>
<dbReference type="GO" id="GO:0020037">
    <property type="term" value="F:heme binding"/>
    <property type="evidence" value="ECO:0007669"/>
    <property type="project" value="InterPro"/>
</dbReference>
<dbReference type="InterPro" id="IPR002401">
    <property type="entry name" value="Cyt_P450_E_grp-I"/>
</dbReference>
<dbReference type="Pfam" id="PF00067">
    <property type="entry name" value="p450"/>
    <property type="match status" value="1"/>
</dbReference>
<dbReference type="InParanoid" id="A0A2G5EM57"/>
<evidence type="ECO:0000256" key="2">
    <source>
        <dbReference type="ARBA" id="ARBA00010617"/>
    </source>
</evidence>
<evidence type="ECO:0000256" key="11">
    <source>
        <dbReference type="RuleBase" id="RU000461"/>
    </source>
</evidence>
<keyword evidence="11" id="KW-0503">Monooxygenase</keyword>
<dbReference type="PRINTS" id="PR00463">
    <property type="entry name" value="EP450I"/>
</dbReference>
<dbReference type="GO" id="GO:0016020">
    <property type="term" value="C:membrane"/>
    <property type="evidence" value="ECO:0007669"/>
    <property type="project" value="UniProtKB-SubCell"/>
</dbReference>
<comment type="subcellular location">
    <subcellularLocation>
        <location evidence="1">Membrane</location>
        <topology evidence="1">Single-pass membrane protein</topology>
    </subcellularLocation>
</comment>
<dbReference type="InterPro" id="IPR017972">
    <property type="entry name" value="Cyt_P450_CS"/>
</dbReference>
<evidence type="ECO:0000256" key="1">
    <source>
        <dbReference type="ARBA" id="ARBA00004167"/>
    </source>
</evidence>
<dbReference type="Proteomes" id="UP000230069">
    <property type="component" value="Unassembled WGS sequence"/>
</dbReference>
<dbReference type="FunFam" id="1.10.630.10:FF:000023">
    <property type="entry name" value="Cytochrome P450 family protein"/>
    <property type="match status" value="1"/>
</dbReference>
<keyword evidence="7 11" id="KW-0560">Oxidoreductase</keyword>
<keyword evidence="8 10" id="KW-0408">Iron</keyword>
<keyword evidence="4" id="KW-0812">Transmembrane</keyword>
<evidence type="ECO:0000256" key="9">
    <source>
        <dbReference type="ARBA" id="ARBA00023136"/>
    </source>
</evidence>
<evidence type="ECO:0000256" key="6">
    <source>
        <dbReference type="ARBA" id="ARBA00022989"/>
    </source>
</evidence>
<dbReference type="GO" id="GO:0004497">
    <property type="term" value="F:monooxygenase activity"/>
    <property type="evidence" value="ECO:0007669"/>
    <property type="project" value="UniProtKB-KW"/>
</dbReference>
<evidence type="ECO:0000256" key="3">
    <source>
        <dbReference type="ARBA" id="ARBA00022617"/>
    </source>
</evidence>
<comment type="cofactor">
    <cofactor evidence="10">
        <name>heme</name>
        <dbReference type="ChEBI" id="CHEBI:30413"/>
    </cofactor>
</comment>
<evidence type="ECO:0000256" key="10">
    <source>
        <dbReference type="PIRSR" id="PIRSR602401-1"/>
    </source>
</evidence>
<keyword evidence="5 10" id="KW-0479">Metal-binding</keyword>